<dbReference type="AlphaFoldDB" id="A0A1F5PY59"/>
<reference evidence="1 2" key="1">
    <citation type="journal article" date="2016" name="Nat. Commun.">
        <title>Thousands of microbial genomes shed light on interconnected biogeochemical processes in an aquifer system.</title>
        <authorList>
            <person name="Anantharaman K."/>
            <person name="Brown C.T."/>
            <person name="Hug L.A."/>
            <person name="Sharon I."/>
            <person name="Castelle C.J."/>
            <person name="Probst A.J."/>
            <person name="Thomas B.C."/>
            <person name="Singh A."/>
            <person name="Wilkins M.J."/>
            <person name="Karaoz U."/>
            <person name="Brodie E.L."/>
            <person name="Williams K.H."/>
            <person name="Hubbard S.S."/>
            <person name="Banfield J.F."/>
        </authorList>
    </citation>
    <scope>NUCLEOTIDE SEQUENCE [LARGE SCALE GENOMIC DNA]</scope>
</reference>
<proteinExistence type="predicted"/>
<protein>
    <submittedName>
        <fullName evidence="1">Uncharacterized protein</fullName>
    </submittedName>
</protein>
<evidence type="ECO:0000313" key="1">
    <source>
        <dbReference type="EMBL" id="OGE94520.1"/>
    </source>
</evidence>
<name>A0A1F5PY59_9BACT</name>
<evidence type="ECO:0000313" key="2">
    <source>
        <dbReference type="Proteomes" id="UP000177281"/>
    </source>
</evidence>
<organism evidence="1 2">
    <name type="scientific">Candidatus Doudnabacteria bacterium RIFCSPLOWO2_01_FULL_44_21</name>
    <dbReference type="NCBI Taxonomy" id="1817841"/>
    <lineage>
        <taxon>Bacteria</taxon>
        <taxon>Candidatus Doudnaibacteriota</taxon>
    </lineage>
</organism>
<gene>
    <name evidence="1" type="ORF">A3B10_02410</name>
</gene>
<dbReference type="EMBL" id="MFFB01000015">
    <property type="protein sequence ID" value="OGE94520.1"/>
    <property type="molecule type" value="Genomic_DNA"/>
</dbReference>
<accession>A0A1F5PY59</accession>
<sequence length="274" mass="30969">MIEQNGHSLRIPQRTIDRLISEKSRGNPAKEARLKAINATVDPIVRSPDNLGLSKSEQRAVQRYAHILGKRASIETEERNRQNPLLLLDNTLEQLQVVYAKQNVWWEKRMKLTRMHIRKNEAVFRSLVERDLLHDPHPTQFSDISPADYHSGVKSFWLTTYICDSAPAEYAEGLLSGLGIEPLNLSRDVEAHGLDNREHSIVIGSTDDFSGVPTSISGVTVRVEYYNISDPNYHIISSITDKNLQTGFAAVLRFDHHAARSIYNASPLPPIELE</sequence>
<dbReference type="Proteomes" id="UP000177281">
    <property type="component" value="Unassembled WGS sequence"/>
</dbReference>
<comment type="caution">
    <text evidence="1">The sequence shown here is derived from an EMBL/GenBank/DDBJ whole genome shotgun (WGS) entry which is preliminary data.</text>
</comment>